<dbReference type="Proteomes" id="UP001215598">
    <property type="component" value="Unassembled WGS sequence"/>
</dbReference>
<name>A0AAD7KDK2_9AGAR</name>
<dbReference type="Gene3D" id="1.10.4190.10">
    <property type="entry name" value="Urease accessory protein UreF"/>
    <property type="match status" value="1"/>
</dbReference>
<dbReference type="InterPro" id="IPR038277">
    <property type="entry name" value="UreF_sf"/>
</dbReference>
<dbReference type="AlphaFoldDB" id="A0AAD7KDK2"/>
<keyword evidence="1" id="KW-0996">Nickel insertion</keyword>
<reference evidence="5" key="1">
    <citation type="submission" date="2023-03" db="EMBL/GenBank/DDBJ databases">
        <title>Massive genome expansion in bonnet fungi (Mycena s.s.) driven by repeated elements and novel gene families across ecological guilds.</title>
        <authorList>
            <consortium name="Lawrence Berkeley National Laboratory"/>
            <person name="Harder C.B."/>
            <person name="Miyauchi S."/>
            <person name="Viragh M."/>
            <person name="Kuo A."/>
            <person name="Thoen E."/>
            <person name="Andreopoulos B."/>
            <person name="Lu D."/>
            <person name="Skrede I."/>
            <person name="Drula E."/>
            <person name="Henrissat B."/>
            <person name="Morin E."/>
            <person name="Kohler A."/>
            <person name="Barry K."/>
            <person name="LaButti K."/>
            <person name="Morin E."/>
            <person name="Salamov A."/>
            <person name="Lipzen A."/>
            <person name="Mereny Z."/>
            <person name="Hegedus B."/>
            <person name="Baldrian P."/>
            <person name="Stursova M."/>
            <person name="Weitz H."/>
            <person name="Taylor A."/>
            <person name="Grigoriev I.V."/>
            <person name="Nagy L.G."/>
            <person name="Martin F."/>
            <person name="Kauserud H."/>
        </authorList>
    </citation>
    <scope>NUCLEOTIDE SEQUENCE</scope>
    <source>
        <strain evidence="5">CBHHK182m</strain>
    </source>
</reference>
<evidence type="ECO:0000256" key="3">
    <source>
        <dbReference type="ARBA" id="ARBA00046339"/>
    </source>
</evidence>
<sequence length="347" mass="36225">MADETILILLLSDSNLPTGSFVASSGLESFLKHGFGFVPSPSPIPLPVASGTPSNDSGTIGGVNHSHPIPPTTTSISKAEAITTFIRDSLSTYAPSALPFVSDAHYVVSALQSSGGGKEAASRTLELLKELDALYEAMTLNHVARRASKAQGVALLSLYSKGFSRPPGLGLHFSPPAANGNANASEGGIDDATDADTRMATLVDAFKLAVRRGDTDAHGHLPVCWGVLCAALGLSLARTQHLHLYLHARSLLSAAVRLNTIGPYAAQQILLHVGGALVDAQLGKCARLRTGVLIAEVSNSSTDGGAGTNEKQERGWDETTDGPATTWPLGEILAARHDLQHSRIFNS</sequence>
<keyword evidence="2" id="KW-0143">Chaperone</keyword>
<gene>
    <name evidence="5" type="ORF">B0H16DRAFT_602665</name>
</gene>
<dbReference type="GO" id="GO:0016151">
    <property type="term" value="F:nickel cation binding"/>
    <property type="evidence" value="ECO:0007669"/>
    <property type="project" value="InterPro"/>
</dbReference>
<comment type="similarity">
    <text evidence="3">Belongs to the UreF family.</text>
</comment>
<dbReference type="EMBL" id="JARKIB010000004">
    <property type="protein sequence ID" value="KAJ7780943.1"/>
    <property type="molecule type" value="Genomic_DNA"/>
</dbReference>
<evidence type="ECO:0000256" key="4">
    <source>
        <dbReference type="SAM" id="MobiDB-lite"/>
    </source>
</evidence>
<dbReference type="InterPro" id="IPR002639">
    <property type="entry name" value="UreF"/>
</dbReference>
<organism evidence="5 6">
    <name type="scientific">Mycena metata</name>
    <dbReference type="NCBI Taxonomy" id="1033252"/>
    <lineage>
        <taxon>Eukaryota</taxon>
        <taxon>Fungi</taxon>
        <taxon>Dikarya</taxon>
        <taxon>Basidiomycota</taxon>
        <taxon>Agaricomycotina</taxon>
        <taxon>Agaricomycetes</taxon>
        <taxon>Agaricomycetidae</taxon>
        <taxon>Agaricales</taxon>
        <taxon>Marasmiineae</taxon>
        <taxon>Mycenaceae</taxon>
        <taxon>Mycena</taxon>
    </lineage>
</organism>
<feature type="region of interest" description="Disordered" evidence="4">
    <location>
        <begin position="50"/>
        <end position="73"/>
    </location>
</feature>
<dbReference type="PANTHER" id="PTHR33620">
    <property type="entry name" value="UREASE ACCESSORY PROTEIN F"/>
    <property type="match status" value="1"/>
</dbReference>
<accession>A0AAD7KDK2</accession>
<dbReference type="Pfam" id="PF01730">
    <property type="entry name" value="UreF"/>
    <property type="match status" value="1"/>
</dbReference>
<comment type="caution">
    <text evidence="5">The sequence shown here is derived from an EMBL/GenBank/DDBJ whole genome shotgun (WGS) entry which is preliminary data.</text>
</comment>
<dbReference type="PANTHER" id="PTHR33620:SF1">
    <property type="entry name" value="UREASE ACCESSORY PROTEIN F"/>
    <property type="match status" value="1"/>
</dbReference>
<protein>
    <submittedName>
        <fullName evidence="5">UreF-domain-containing protein</fullName>
    </submittedName>
</protein>
<proteinExistence type="inferred from homology"/>
<evidence type="ECO:0000256" key="1">
    <source>
        <dbReference type="ARBA" id="ARBA00022988"/>
    </source>
</evidence>
<feature type="region of interest" description="Disordered" evidence="4">
    <location>
        <begin position="300"/>
        <end position="321"/>
    </location>
</feature>
<evidence type="ECO:0000256" key="2">
    <source>
        <dbReference type="ARBA" id="ARBA00023186"/>
    </source>
</evidence>
<evidence type="ECO:0000313" key="5">
    <source>
        <dbReference type="EMBL" id="KAJ7780943.1"/>
    </source>
</evidence>
<evidence type="ECO:0000313" key="6">
    <source>
        <dbReference type="Proteomes" id="UP001215598"/>
    </source>
</evidence>
<keyword evidence="6" id="KW-1185">Reference proteome</keyword>